<comment type="caution">
    <text evidence="3">The sequence shown here is derived from an EMBL/GenBank/DDBJ whole genome shotgun (WGS) entry which is preliminary data.</text>
</comment>
<dbReference type="OrthoDB" id="273211at2759"/>
<proteinExistence type="predicted"/>
<evidence type="ECO:0000313" key="4">
    <source>
        <dbReference type="Proteomes" id="UP000419144"/>
    </source>
</evidence>
<dbReference type="VEuPathDB" id="TriTrypDB:LtaPh_2920400"/>
<dbReference type="Proteomes" id="UP000419144">
    <property type="component" value="Unassembled WGS sequence"/>
</dbReference>
<keyword evidence="2" id="KW-0732">Signal</keyword>
<feature type="region of interest" description="Disordered" evidence="1">
    <location>
        <begin position="92"/>
        <end position="115"/>
    </location>
</feature>
<sequence>MSPVAAHQFKLNALFRVLAFLDNTGSQAFDLGAEIDEDGNFRNPQRVFAADTAITGVLTASLDALRSNVRRLFTDAAEQHALLAVLGTGAPEPSTKTPLWTTTTPSSLPLEESGAAQVDLRSNEPLRQQESSSVLLSSALANTPWSKAVLCPTSLAHYADSVENEIPIHLLVRLREVLNIPASPSCCCSCSPFVEQFFIDGLDEWLRRCPIDEVKRVILACGVQPTVLEATFIQQQQAADPQGSALPDILADFVVDVVFPVPAQAGETTANAPSTATADGLQDWIILSFEKNHEVVDVEDENTSANGQSESSNSSDTNSQGERKRPRTDNTHPSANDRDSLGTWEPTDGEEVLTAGNIDRYLLECPQRIPKEILREKRKPISDASITEFELNHHYTATELKKLVKESLGAMTASQATDFMQCPVTDSQVRQAARLTRKAQFVAWILSLRKAAVQQRPRE</sequence>
<feature type="compositionally biased region" description="Low complexity" evidence="1">
    <location>
        <begin position="92"/>
        <end position="113"/>
    </location>
</feature>
<accession>A0A640KLJ8</accession>
<dbReference type="AlphaFoldDB" id="A0A640KLJ8"/>
<dbReference type="EMBL" id="BLBS01000041">
    <property type="protein sequence ID" value="GET90483.1"/>
    <property type="molecule type" value="Genomic_DNA"/>
</dbReference>
<reference evidence="3" key="1">
    <citation type="submission" date="2019-11" db="EMBL/GenBank/DDBJ databases">
        <title>Leishmania tarentolae CDS.</title>
        <authorList>
            <person name="Goto Y."/>
            <person name="Yamagishi J."/>
        </authorList>
    </citation>
    <scope>NUCLEOTIDE SEQUENCE [LARGE SCALE GENOMIC DNA]</scope>
    <source>
        <strain evidence="3">Parrot Tar II</strain>
    </source>
</reference>
<organism evidence="3 4">
    <name type="scientific">Leishmania tarentolae</name>
    <name type="common">Sauroleishmania tarentolae</name>
    <dbReference type="NCBI Taxonomy" id="5689"/>
    <lineage>
        <taxon>Eukaryota</taxon>
        <taxon>Discoba</taxon>
        <taxon>Euglenozoa</taxon>
        <taxon>Kinetoplastea</taxon>
        <taxon>Metakinetoplastina</taxon>
        <taxon>Trypanosomatida</taxon>
        <taxon>Trypanosomatidae</taxon>
        <taxon>Leishmaniinae</taxon>
        <taxon>Leishmania</taxon>
        <taxon>lizard Leishmania</taxon>
    </lineage>
</organism>
<feature type="compositionally biased region" description="Basic and acidic residues" evidence="1">
    <location>
        <begin position="321"/>
        <end position="340"/>
    </location>
</feature>
<feature type="region of interest" description="Disordered" evidence="1">
    <location>
        <begin position="300"/>
        <end position="349"/>
    </location>
</feature>
<keyword evidence="4" id="KW-1185">Reference proteome</keyword>
<feature type="compositionally biased region" description="Low complexity" evidence="1">
    <location>
        <begin position="303"/>
        <end position="320"/>
    </location>
</feature>
<name>A0A640KLJ8_LEITA</name>
<evidence type="ECO:0000313" key="3">
    <source>
        <dbReference type="EMBL" id="GET90483.1"/>
    </source>
</evidence>
<evidence type="ECO:0000256" key="2">
    <source>
        <dbReference type="SAM" id="SignalP"/>
    </source>
</evidence>
<evidence type="ECO:0000256" key="1">
    <source>
        <dbReference type="SAM" id="MobiDB-lite"/>
    </source>
</evidence>
<feature type="signal peptide" evidence="2">
    <location>
        <begin position="1"/>
        <end position="28"/>
    </location>
</feature>
<protein>
    <submittedName>
        <fullName evidence="3">Uncharacterized protein</fullName>
    </submittedName>
</protein>
<feature type="chain" id="PRO_5024804204" evidence="2">
    <location>
        <begin position="29"/>
        <end position="459"/>
    </location>
</feature>
<gene>
    <name evidence="3" type="ORF">LtaPh_2920400</name>
</gene>